<evidence type="ECO:0000256" key="14">
    <source>
        <dbReference type="ARBA" id="ARBA00030754"/>
    </source>
</evidence>
<evidence type="ECO:0000256" key="7">
    <source>
        <dbReference type="ARBA" id="ARBA00022723"/>
    </source>
</evidence>
<dbReference type="GO" id="GO:0016787">
    <property type="term" value="F:hydrolase activity"/>
    <property type="evidence" value="ECO:0007669"/>
    <property type="project" value="UniProtKB-KW"/>
</dbReference>
<dbReference type="InterPro" id="IPR027417">
    <property type="entry name" value="P-loop_NTPase"/>
</dbReference>
<keyword evidence="5" id="KW-0235">DNA replication</keyword>
<reference evidence="17" key="1">
    <citation type="submission" date="2019-08" db="EMBL/GenBank/DDBJ databases">
        <title>Identification of single stranded DNA viruses in chicken tracheal swab swabs.</title>
        <authorList>
            <person name="Chrzastek K."/>
            <person name="Kapczynski D."/>
            <person name="Kulkarni A."/>
            <person name="Chappell L."/>
            <person name="Schmidlin K."/>
            <person name="Varsani A."/>
        </authorList>
    </citation>
    <scope>NUCLEOTIDE SEQUENCE</scope>
    <source>
        <strain evidence="17">Mg7_32</strain>
    </source>
</reference>
<dbReference type="Gene3D" id="3.40.1310.20">
    <property type="match status" value="1"/>
</dbReference>
<name>A0A6G9W388_9ZZZZ</name>
<dbReference type="InterPro" id="IPR049912">
    <property type="entry name" value="CRESS_DNA_REP"/>
</dbReference>
<dbReference type="GO" id="GO:0016779">
    <property type="term" value="F:nucleotidyltransferase activity"/>
    <property type="evidence" value="ECO:0007669"/>
    <property type="project" value="UniProtKB-KW"/>
</dbReference>
<evidence type="ECO:0000259" key="16">
    <source>
        <dbReference type="PROSITE" id="PS52020"/>
    </source>
</evidence>
<dbReference type="GO" id="GO:0004519">
    <property type="term" value="F:endonuclease activity"/>
    <property type="evidence" value="ECO:0007669"/>
    <property type="project" value="UniProtKB-KW"/>
</dbReference>
<evidence type="ECO:0000256" key="15">
    <source>
        <dbReference type="ARBA" id="ARBA00032243"/>
    </source>
</evidence>
<dbReference type="Pfam" id="PF02407">
    <property type="entry name" value="Viral_Rep"/>
    <property type="match status" value="1"/>
</dbReference>
<accession>A0A6G9W388</accession>
<keyword evidence="7" id="KW-0479">Metal-binding</keyword>
<evidence type="ECO:0000256" key="2">
    <source>
        <dbReference type="ARBA" id="ARBA00008545"/>
    </source>
</evidence>
<feature type="domain" description="CRESS-DNA virus Rep endonuclease" evidence="16">
    <location>
        <begin position="9"/>
        <end position="117"/>
    </location>
</feature>
<dbReference type="GO" id="GO:0003723">
    <property type="term" value="F:RNA binding"/>
    <property type="evidence" value="ECO:0007669"/>
    <property type="project" value="InterPro"/>
</dbReference>
<dbReference type="EMBL" id="MN379572">
    <property type="protein sequence ID" value="QIR82175.1"/>
    <property type="molecule type" value="Genomic_DNA"/>
</dbReference>
<dbReference type="Gene3D" id="3.40.50.300">
    <property type="entry name" value="P-loop containing nucleotide triphosphate hydrolases"/>
    <property type="match status" value="1"/>
</dbReference>
<dbReference type="GO" id="GO:0003677">
    <property type="term" value="F:DNA binding"/>
    <property type="evidence" value="ECO:0007669"/>
    <property type="project" value="UniProtKB-KW"/>
</dbReference>
<evidence type="ECO:0000256" key="8">
    <source>
        <dbReference type="ARBA" id="ARBA00022741"/>
    </source>
</evidence>
<keyword evidence="9" id="KW-0255">Endonuclease</keyword>
<sequence>MTSHFPMSRPNARNWCFTLNNYTPEEEEALKRIGEEMANDNKHWCKYLCFGRERGEQGTPHLQGCISIRTCQRMIWIVNKIWGRGHQRSHWEIMRGTVDQAADYCKKDGDYSEYGLITQAAIKNQWDDIKEMIKSGCASDEVRDKYPKTWAAYRTSIESWINEGRQARLEHYDGDLKQKNLWIWGPPGVGKSKKAREEGGTFYNKAVNKWWDGYNGEEVVIMEDVDPERCKMLVHHMKIWLDRYIFTAEVKQSSTVLSPKSYRMIITSNYSPDECFNQTDLEAIRRRLHVVHMTSL</sequence>
<dbReference type="Pfam" id="PF00910">
    <property type="entry name" value="RNA_helicase"/>
    <property type="match status" value="1"/>
</dbReference>
<dbReference type="GO" id="GO:0003724">
    <property type="term" value="F:RNA helicase activity"/>
    <property type="evidence" value="ECO:0007669"/>
    <property type="project" value="InterPro"/>
</dbReference>
<dbReference type="InterPro" id="IPR000605">
    <property type="entry name" value="Helicase_SF3_ssDNA/RNA_vir"/>
</dbReference>
<evidence type="ECO:0000256" key="3">
    <source>
        <dbReference type="ARBA" id="ARBA00022679"/>
    </source>
</evidence>
<evidence type="ECO:0000256" key="13">
    <source>
        <dbReference type="ARBA" id="ARBA00023268"/>
    </source>
</evidence>
<evidence type="ECO:0000256" key="9">
    <source>
        <dbReference type="ARBA" id="ARBA00022759"/>
    </source>
</evidence>
<dbReference type="SUPFAM" id="SSF52540">
    <property type="entry name" value="P-loop containing nucleoside triphosphate hydrolases"/>
    <property type="match status" value="1"/>
</dbReference>
<dbReference type="PROSITE" id="PS52020">
    <property type="entry name" value="CRESS_DNA_REP"/>
    <property type="match status" value="1"/>
</dbReference>
<keyword evidence="4" id="KW-0548">Nucleotidyltransferase</keyword>
<keyword evidence="3" id="KW-0808">Transferase</keyword>
<evidence type="ECO:0000256" key="4">
    <source>
        <dbReference type="ARBA" id="ARBA00022695"/>
    </source>
</evidence>
<keyword evidence="6" id="KW-0540">Nuclease</keyword>
<keyword evidence="11" id="KW-0190">Covalent protein-DNA linkage</keyword>
<evidence type="ECO:0000256" key="10">
    <source>
        <dbReference type="ARBA" id="ARBA00022801"/>
    </source>
</evidence>
<dbReference type="GO" id="GO:0000166">
    <property type="term" value="F:nucleotide binding"/>
    <property type="evidence" value="ECO:0007669"/>
    <property type="project" value="UniProtKB-KW"/>
</dbReference>
<evidence type="ECO:0000256" key="5">
    <source>
        <dbReference type="ARBA" id="ARBA00022705"/>
    </source>
</evidence>
<organism evidence="17">
    <name type="scientific">unidentified</name>
    <dbReference type="NCBI Taxonomy" id="32644"/>
    <lineage>
        <taxon>unclassified sequences</taxon>
    </lineage>
</organism>
<keyword evidence="12" id="KW-0238">DNA-binding</keyword>
<evidence type="ECO:0000256" key="6">
    <source>
        <dbReference type="ARBA" id="ARBA00022722"/>
    </source>
</evidence>
<protein>
    <recommendedName>
        <fullName evidence="14">ATP-dependent helicase Rep</fullName>
    </recommendedName>
    <alternativeName>
        <fullName evidence="15">RepP</fullName>
    </alternativeName>
</protein>
<evidence type="ECO:0000313" key="17">
    <source>
        <dbReference type="EMBL" id="QIR82175.1"/>
    </source>
</evidence>
<proteinExistence type="inferred from homology"/>
<comment type="cofactor">
    <cofactor evidence="1">
        <name>Mn(2+)</name>
        <dbReference type="ChEBI" id="CHEBI:29035"/>
    </cofactor>
</comment>
<keyword evidence="8" id="KW-0547">Nucleotide-binding</keyword>
<keyword evidence="13" id="KW-0511">Multifunctional enzyme</keyword>
<comment type="similarity">
    <text evidence="2">Belongs to the nanoviruses/circoviruses replication-associated protein family.</text>
</comment>
<evidence type="ECO:0000256" key="12">
    <source>
        <dbReference type="ARBA" id="ARBA00023125"/>
    </source>
</evidence>
<evidence type="ECO:0000256" key="1">
    <source>
        <dbReference type="ARBA" id="ARBA00001936"/>
    </source>
</evidence>
<dbReference type="GO" id="GO:0046872">
    <property type="term" value="F:metal ion binding"/>
    <property type="evidence" value="ECO:0007669"/>
    <property type="project" value="UniProtKB-KW"/>
</dbReference>
<keyword evidence="10" id="KW-0378">Hydrolase</keyword>
<dbReference type="AlphaFoldDB" id="A0A6G9W388"/>
<dbReference type="GO" id="GO:0006260">
    <property type="term" value="P:DNA replication"/>
    <property type="evidence" value="ECO:0007669"/>
    <property type="project" value="UniProtKB-KW"/>
</dbReference>
<evidence type="ECO:0000256" key="11">
    <source>
        <dbReference type="ARBA" id="ARBA00023124"/>
    </source>
</evidence>